<sequence length="204" mass="23677">MKDLIVLVADSQQEAVINTLLEERYRSLGIRQLQKQQNFAIYAHPNRDPGVYGEASQFLSLYINQFTYALVLLDAEWKGSPGASQIKEKVQTSLNQNGWENRSATIVIEPELEIWVWSSSDEVPNVLGKSWDEIRNIAQQKKYWQQEAVKPHRPKELMEEVLRQARKHPSADLFINLAKKVSLVRCEDAAFQELKERLQEWFPP</sequence>
<reference evidence="1" key="1">
    <citation type="journal article" date="2015" name="ISME J.">
        <title>Draft Genome Sequence of Streptomyces incarnatus NRRL8089, which Produces the Nucleoside Antibiotic Sinefungin.</title>
        <authorList>
            <person name="Oshima K."/>
            <person name="Hattori M."/>
            <person name="Shimizu H."/>
            <person name="Fukuda K."/>
            <person name="Nemoto M."/>
            <person name="Inagaki K."/>
            <person name="Tamura T."/>
        </authorList>
    </citation>
    <scope>NUCLEOTIDE SEQUENCE</scope>
    <source>
        <strain evidence="1">FACHB-1375</strain>
    </source>
</reference>
<keyword evidence="2" id="KW-1185">Reference proteome</keyword>
<dbReference type="NCBIfam" id="NF047734">
    <property type="entry name" value="antiphage_MADS4"/>
    <property type="match status" value="1"/>
</dbReference>
<dbReference type="AlphaFoldDB" id="A0A926ZI60"/>
<evidence type="ECO:0000313" key="1">
    <source>
        <dbReference type="EMBL" id="MBD2183354.1"/>
    </source>
</evidence>
<reference evidence="1" key="2">
    <citation type="submission" date="2020-08" db="EMBL/GenBank/DDBJ databases">
        <authorList>
            <person name="Chen M."/>
            <person name="Teng W."/>
            <person name="Zhao L."/>
            <person name="Hu C."/>
            <person name="Zhou Y."/>
            <person name="Han B."/>
            <person name="Song L."/>
            <person name="Shu W."/>
        </authorList>
    </citation>
    <scope>NUCLEOTIDE SEQUENCE</scope>
    <source>
        <strain evidence="1">FACHB-1375</strain>
    </source>
</reference>
<protein>
    <recommendedName>
        <fullName evidence="3">DUF4276 family protein</fullName>
    </recommendedName>
</protein>
<gene>
    <name evidence="1" type="ORF">H6G03_20210</name>
</gene>
<dbReference type="InterPro" id="IPR059210">
    <property type="entry name" value="MADS4-like"/>
</dbReference>
<comment type="caution">
    <text evidence="1">The sequence shown here is derived from an EMBL/GenBank/DDBJ whole genome shotgun (WGS) entry which is preliminary data.</text>
</comment>
<organism evidence="1 2">
    <name type="scientific">Aerosakkonema funiforme FACHB-1375</name>
    <dbReference type="NCBI Taxonomy" id="2949571"/>
    <lineage>
        <taxon>Bacteria</taxon>
        <taxon>Bacillati</taxon>
        <taxon>Cyanobacteriota</taxon>
        <taxon>Cyanophyceae</taxon>
        <taxon>Oscillatoriophycideae</taxon>
        <taxon>Aerosakkonematales</taxon>
        <taxon>Aerosakkonemataceae</taxon>
        <taxon>Aerosakkonema</taxon>
    </lineage>
</organism>
<dbReference type="RefSeq" id="WP_190467512.1">
    <property type="nucleotide sequence ID" value="NZ_JACJPW010000053.1"/>
</dbReference>
<accession>A0A926ZI60</accession>
<evidence type="ECO:0008006" key="3">
    <source>
        <dbReference type="Google" id="ProtNLM"/>
    </source>
</evidence>
<dbReference type="EMBL" id="JACJPW010000053">
    <property type="protein sequence ID" value="MBD2183354.1"/>
    <property type="molecule type" value="Genomic_DNA"/>
</dbReference>
<evidence type="ECO:0000313" key="2">
    <source>
        <dbReference type="Proteomes" id="UP000641646"/>
    </source>
</evidence>
<name>A0A926ZI60_9CYAN</name>
<dbReference type="Proteomes" id="UP000641646">
    <property type="component" value="Unassembled WGS sequence"/>
</dbReference>
<proteinExistence type="predicted"/>